<reference evidence="5" key="1">
    <citation type="submission" date="2010-05" db="EMBL/GenBank/DDBJ databases">
        <title>The genome sequence of Magnaporthe poae strain ATCC 64411.</title>
        <authorList>
            <person name="Ma L.-J."/>
            <person name="Dead R."/>
            <person name="Young S."/>
            <person name="Zeng Q."/>
            <person name="Koehrsen M."/>
            <person name="Alvarado L."/>
            <person name="Berlin A."/>
            <person name="Chapman S.B."/>
            <person name="Chen Z."/>
            <person name="Freedman E."/>
            <person name="Gellesch M."/>
            <person name="Goldberg J."/>
            <person name="Griggs A."/>
            <person name="Gujja S."/>
            <person name="Heilman E.R."/>
            <person name="Heiman D."/>
            <person name="Hepburn T."/>
            <person name="Howarth C."/>
            <person name="Jen D."/>
            <person name="Larson L."/>
            <person name="Mehta T."/>
            <person name="Neiman D."/>
            <person name="Pearson M."/>
            <person name="Roberts A."/>
            <person name="Saif S."/>
            <person name="Shea T."/>
            <person name="Shenoy N."/>
            <person name="Sisk P."/>
            <person name="Stolte C."/>
            <person name="Sykes S."/>
            <person name="Walk T."/>
            <person name="White J."/>
            <person name="Yandava C."/>
            <person name="Haas B."/>
            <person name="Nusbaum C."/>
            <person name="Birren B."/>
        </authorList>
    </citation>
    <scope>NUCLEOTIDE SEQUENCE [LARGE SCALE GENOMIC DNA]</scope>
    <source>
        <strain evidence="5">ATCC 64411 / 73-15</strain>
    </source>
</reference>
<dbReference type="EMBL" id="ADBL01002648">
    <property type="status" value="NOT_ANNOTATED_CDS"/>
    <property type="molecule type" value="Genomic_DNA"/>
</dbReference>
<evidence type="ECO:0000256" key="1">
    <source>
        <dbReference type="SAM" id="MobiDB-lite"/>
    </source>
</evidence>
<evidence type="ECO:0000313" key="5">
    <source>
        <dbReference type="Proteomes" id="UP000011715"/>
    </source>
</evidence>
<reference evidence="4" key="4">
    <citation type="journal article" date="2015" name="G3 (Bethesda)">
        <title>Genome sequences of three phytopathogenic species of the Magnaporthaceae family of fungi.</title>
        <authorList>
            <person name="Okagaki L.H."/>
            <person name="Nunes C.C."/>
            <person name="Sailsbery J."/>
            <person name="Clay B."/>
            <person name="Brown D."/>
            <person name="John T."/>
            <person name="Oh Y."/>
            <person name="Young N."/>
            <person name="Fitzgerald M."/>
            <person name="Haas B.J."/>
            <person name="Zeng Q."/>
            <person name="Young S."/>
            <person name="Adiconis X."/>
            <person name="Fan L."/>
            <person name="Levin J.Z."/>
            <person name="Mitchell T.K."/>
            <person name="Okubara P.A."/>
            <person name="Farman M.L."/>
            <person name="Kohn L.M."/>
            <person name="Birren B."/>
            <person name="Ma L.-J."/>
            <person name="Dean R.A."/>
        </authorList>
    </citation>
    <scope>NUCLEOTIDE SEQUENCE</scope>
    <source>
        <strain evidence="4">ATCC 64411 / 73-15</strain>
    </source>
</reference>
<name>A0A0C4EDA7_MAGP6</name>
<evidence type="ECO:0000256" key="2">
    <source>
        <dbReference type="SAM" id="SignalP"/>
    </source>
</evidence>
<gene>
    <name evidence="3" type="ORF">MAPG_10702</name>
</gene>
<feature type="compositionally biased region" description="Pro residues" evidence="1">
    <location>
        <begin position="167"/>
        <end position="181"/>
    </location>
</feature>
<feature type="signal peptide" evidence="2">
    <location>
        <begin position="1"/>
        <end position="21"/>
    </location>
</feature>
<dbReference type="EMBL" id="GL876978">
    <property type="protein sequence ID" value="KLU91753.1"/>
    <property type="molecule type" value="Genomic_DNA"/>
</dbReference>
<reference evidence="4" key="5">
    <citation type="submission" date="2015-06" db="UniProtKB">
        <authorList>
            <consortium name="EnsemblFungi"/>
        </authorList>
    </citation>
    <scope>IDENTIFICATION</scope>
    <source>
        <strain evidence="4">ATCC 64411</strain>
    </source>
</reference>
<dbReference type="VEuPathDB" id="FungiDB:MAPG_10702"/>
<sequence length="250" mass="26828">MRFSLLFHLGAMAALAAPVLAQNAATSDSAALAAGGMEEAAVLEARRDPGLNHLPKLPKPKPRPNPTFPAPPPGGDRPVRNPNGRSVRTRPGRGRRSLQEEVPVLEARRDPGLNHLPKRPKAAILRGLHPGFGNNGRRSLQEDEEVAVLEARRDPGLNALPKRPTPKPRPNPTFPPPPPGGNRPVRNPNANRTQPASAISQCMAMSCSVVEVHNENEYKVTILSIGELSNEVVSDAQKSSSTMSDGTKTR</sequence>
<keyword evidence="5" id="KW-1185">Reference proteome</keyword>
<feature type="compositionally biased region" description="Basic residues" evidence="1">
    <location>
        <begin position="87"/>
        <end position="96"/>
    </location>
</feature>
<dbReference type="AlphaFoldDB" id="A0A0C4EDA7"/>
<dbReference type="eggNOG" id="ENOG502RNA4">
    <property type="taxonomic scope" value="Eukaryota"/>
</dbReference>
<organism evidence="4 5">
    <name type="scientific">Magnaporthiopsis poae (strain ATCC 64411 / 73-15)</name>
    <name type="common">Kentucky bluegrass fungus</name>
    <name type="synonym">Magnaporthe poae</name>
    <dbReference type="NCBI Taxonomy" id="644358"/>
    <lineage>
        <taxon>Eukaryota</taxon>
        <taxon>Fungi</taxon>
        <taxon>Dikarya</taxon>
        <taxon>Ascomycota</taxon>
        <taxon>Pezizomycotina</taxon>
        <taxon>Sordariomycetes</taxon>
        <taxon>Sordariomycetidae</taxon>
        <taxon>Magnaporthales</taxon>
        <taxon>Magnaporthaceae</taxon>
        <taxon>Magnaporthiopsis</taxon>
    </lineage>
</organism>
<reference evidence="3" key="2">
    <citation type="submission" date="2010-05" db="EMBL/GenBank/DDBJ databases">
        <title>The Genome Sequence of Magnaporthe poae strain ATCC 64411.</title>
        <authorList>
            <consortium name="The Broad Institute Genome Sequencing Platform"/>
            <consortium name="Broad Institute Genome Sequencing Center for Infectious Disease"/>
            <person name="Ma L.-J."/>
            <person name="Dead R."/>
            <person name="Young S."/>
            <person name="Zeng Q."/>
            <person name="Koehrsen M."/>
            <person name="Alvarado L."/>
            <person name="Berlin A."/>
            <person name="Chapman S.B."/>
            <person name="Chen Z."/>
            <person name="Freedman E."/>
            <person name="Gellesch M."/>
            <person name="Goldberg J."/>
            <person name="Griggs A."/>
            <person name="Gujja S."/>
            <person name="Heilman E.R."/>
            <person name="Heiman D."/>
            <person name="Hepburn T."/>
            <person name="Howarth C."/>
            <person name="Jen D."/>
            <person name="Larson L."/>
            <person name="Mehta T."/>
            <person name="Neiman D."/>
            <person name="Pearson M."/>
            <person name="Roberts A."/>
            <person name="Saif S."/>
            <person name="Shea T."/>
            <person name="Shenoy N."/>
            <person name="Sisk P."/>
            <person name="Stolte C."/>
            <person name="Sykes S."/>
            <person name="Walk T."/>
            <person name="White J."/>
            <person name="Yandava C."/>
            <person name="Haas B."/>
            <person name="Nusbaum C."/>
            <person name="Birren B."/>
        </authorList>
    </citation>
    <scope>NUCLEOTIDE SEQUENCE</scope>
    <source>
        <strain evidence="3">ATCC 64411</strain>
    </source>
</reference>
<feature type="region of interest" description="Disordered" evidence="1">
    <location>
        <begin position="50"/>
        <end position="197"/>
    </location>
</feature>
<proteinExistence type="predicted"/>
<feature type="chain" id="PRO_5009385951" evidence="2">
    <location>
        <begin position="22"/>
        <end position="250"/>
    </location>
</feature>
<feature type="compositionally biased region" description="Pro residues" evidence="1">
    <location>
        <begin position="63"/>
        <end position="75"/>
    </location>
</feature>
<evidence type="ECO:0000313" key="4">
    <source>
        <dbReference type="EnsemblFungi" id="MAPG_10702T0"/>
    </source>
</evidence>
<accession>A0A0C4EDA7</accession>
<evidence type="ECO:0000313" key="3">
    <source>
        <dbReference type="EMBL" id="KLU91753.1"/>
    </source>
</evidence>
<dbReference type="EnsemblFungi" id="MAPG_10702T0">
    <property type="protein sequence ID" value="MAPG_10702T0"/>
    <property type="gene ID" value="MAPG_10702"/>
</dbReference>
<keyword evidence="2" id="KW-0732">Signal</keyword>
<feature type="compositionally biased region" description="Low complexity" evidence="1">
    <location>
        <begin position="182"/>
        <end position="192"/>
    </location>
</feature>
<dbReference type="Proteomes" id="UP000011715">
    <property type="component" value="Unassembled WGS sequence"/>
</dbReference>
<protein>
    <submittedName>
        <fullName evidence="3 4">Uncharacterized protein</fullName>
    </submittedName>
</protein>
<reference evidence="3" key="3">
    <citation type="submission" date="2011-03" db="EMBL/GenBank/DDBJ databases">
        <title>Annotation of Magnaporthe poae ATCC 64411.</title>
        <authorList>
            <person name="Ma L.-J."/>
            <person name="Dead R."/>
            <person name="Young S.K."/>
            <person name="Zeng Q."/>
            <person name="Gargeya S."/>
            <person name="Fitzgerald M."/>
            <person name="Haas B."/>
            <person name="Abouelleil A."/>
            <person name="Alvarado L."/>
            <person name="Arachchi H.M."/>
            <person name="Berlin A."/>
            <person name="Brown A."/>
            <person name="Chapman S.B."/>
            <person name="Chen Z."/>
            <person name="Dunbar C."/>
            <person name="Freedman E."/>
            <person name="Gearin G."/>
            <person name="Gellesch M."/>
            <person name="Goldberg J."/>
            <person name="Griggs A."/>
            <person name="Gujja S."/>
            <person name="Heiman D."/>
            <person name="Howarth C."/>
            <person name="Larson L."/>
            <person name="Lui A."/>
            <person name="MacDonald P.J.P."/>
            <person name="Mehta T."/>
            <person name="Montmayeur A."/>
            <person name="Murphy C."/>
            <person name="Neiman D."/>
            <person name="Pearson M."/>
            <person name="Priest M."/>
            <person name="Roberts A."/>
            <person name="Saif S."/>
            <person name="Shea T."/>
            <person name="Shenoy N."/>
            <person name="Sisk P."/>
            <person name="Stolte C."/>
            <person name="Sykes S."/>
            <person name="Yandava C."/>
            <person name="Wortman J."/>
            <person name="Nusbaum C."/>
            <person name="Birren B."/>
        </authorList>
    </citation>
    <scope>NUCLEOTIDE SEQUENCE</scope>
    <source>
        <strain evidence="3">ATCC 64411</strain>
    </source>
</reference>